<proteinExistence type="predicted"/>
<evidence type="ECO:0000313" key="1">
    <source>
        <dbReference type="EMBL" id="GAA1664138.1"/>
    </source>
</evidence>
<sequence>MIQRVRLLIFGLPQESILTDELTLGIAGMSAVYQAAELDRVLDTVDRALGARTHSTAICTQPAA</sequence>
<accession>A0ABP4S0M1</accession>
<evidence type="ECO:0000313" key="2">
    <source>
        <dbReference type="Proteomes" id="UP001500064"/>
    </source>
</evidence>
<name>A0ABP4S0M1_9ACTN</name>
<protein>
    <submittedName>
        <fullName evidence="1">Uncharacterized protein</fullName>
    </submittedName>
</protein>
<dbReference type="Proteomes" id="UP001500064">
    <property type="component" value="Unassembled WGS sequence"/>
</dbReference>
<comment type="caution">
    <text evidence="1">The sequence shown here is derived from an EMBL/GenBank/DDBJ whole genome shotgun (WGS) entry which is preliminary data.</text>
</comment>
<reference evidence="2" key="1">
    <citation type="journal article" date="2019" name="Int. J. Syst. Evol. Microbiol.">
        <title>The Global Catalogue of Microorganisms (GCM) 10K type strain sequencing project: providing services to taxonomists for standard genome sequencing and annotation.</title>
        <authorList>
            <consortium name="The Broad Institute Genomics Platform"/>
            <consortium name="The Broad Institute Genome Sequencing Center for Infectious Disease"/>
            <person name="Wu L."/>
            <person name="Ma J."/>
        </authorList>
    </citation>
    <scope>NUCLEOTIDE SEQUENCE [LARGE SCALE GENOMIC DNA]</scope>
    <source>
        <strain evidence="2">JCM 13929</strain>
    </source>
</reference>
<organism evidence="1 2">
    <name type="scientific">Nonomuraea maheshkhaliensis</name>
    <dbReference type="NCBI Taxonomy" id="419590"/>
    <lineage>
        <taxon>Bacteria</taxon>
        <taxon>Bacillati</taxon>
        <taxon>Actinomycetota</taxon>
        <taxon>Actinomycetes</taxon>
        <taxon>Streptosporangiales</taxon>
        <taxon>Streptosporangiaceae</taxon>
        <taxon>Nonomuraea</taxon>
    </lineage>
</organism>
<gene>
    <name evidence="1" type="ORF">GCM10009733_072350</name>
</gene>
<keyword evidence="2" id="KW-1185">Reference proteome</keyword>
<dbReference type="EMBL" id="BAAAMU010000070">
    <property type="protein sequence ID" value="GAA1664138.1"/>
    <property type="molecule type" value="Genomic_DNA"/>
</dbReference>